<sequence length="102" mass="11163">MIHDIPEPIATLTHLLPNDTHKSKHLDIHSTGNLTQEVCQEPPPSRHIEALPPWAALISQPFAKRHRSILAAGETVTPQNIDAVTYEGRINVSEAAYSSATP</sequence>
<evidence type="ECO:0000313" key="2">
    <source>
        <dbReference type="Proteomes" id="UP000027073"/>
    </source>
</evidence>
<evidence type="ECO:0000313" key="1">
    <source>
        <dbReference type="EMBL" id="KDQ33649.1"/>
    </source>
</evidence>
<dbReference type="Proteomes" id="UP000027073">
    <property type="component" value="Unassembled WGS sequence"/>
</dbReference>
<accession>A0A067P0E2</accession>
<dbReference type="VEuPathDB" id="FungiDB:PLEOSDRAFT_164294"/>
<organism evidence="1 2">
    <name type="scientific">Pleurotus ostreatus (strain PC15)</name>
    <name type="common">Oyster mushroom</name>
    <dbReference type="NCBI Taxonomy" id="1137138"/>
    <lineage>
        <taxon>Eukaryota</taxon>
        <taxon>Fungi</taxon>
        <taxon>Dikarya</taxon>
        <taxon>Basidiomycota</taxon>
        <taxon>Agaricomycotina</taxon>
        <taxon>Agaricomycetes</taxon>
        <taxon>Agaricomycetidae</taxon>
        <taxon>Agaricales</taxon>
        <taxon>Pleurotineae</taxon>
        <taxon>Pleurotaceae</taxon>
        <taxon>Pleurotus</taxon>
    </lineage>
</organism>
<proteinExistence type="predicted"/>
<gene>
    <name evidence="1" type="ORF">PLEOSDRAFT_164294</name>
</gene>
<dbReference type="EMBL" id="KL198004">
    <property type="protein sequence ID" value="KDQ33649.1"/>
    <property type="molecule type" value="Genomic_DNA"/>
</dbReference>
<dbReference type="HOGENOM" id="CLU_2278624_0_0_1"/>
<reference evidence="2" key="1">
    <citation type="journal article" date="2014" name="Proc. Natl. Acad. Sci. U.S.A.">
        <title>Extensive sampling of basidiomycete genomes demonstrates inadequacy of the white-rot/brown-rot paradigm for wood decay fungi.</title>
        <authorList>
            <person name="Riley R."/>
            <person name="Salamov A.A."/>
            <person name="Brown D.W."/>
            <person name="Nagy L.G."/>
            <person name="Floudas D."/>
            <person name="Held B.W."/>
            <person name="Levasseur A."/>
            <person name="Lombard V."/>
            <person name="Morin E."/>
            <person name="Otillar R."/>
            <person name="Lindquist E.A."/>
            <person name="Sun H."/>
            <person name="LaButti K.M."/>
            <person name="Schmutz J."/>
            <person name="Jabbour D."/>
            <person name="Luo H."/>
            <person name="Baker S.E."/>
            <person name="Pisabarro A.G."/>
            <person name="Walton J.D."/>
            <person name="Blanchette R.A."/>
            <person name="Henrissat B."/>
            <person name="Martin F."/>
            <person name="Cullen D."/>
            <person name="Hibbett D.S."/>
            <person name="Grigoriev I.V."/>
        </authorList>
    </citation>
    <scope>NUCLEOTIDE SEQUENCE [LARGE SCALE GENOMIC DNA]</scope>
    <source>
        <strain evidence="2">PC15</strain>
    </source>
</reference>
<dbReference type="AlphaFoldDB" id="A0A067P0E2"/>
<name>A0A067P0E2_PLEO1</name>
<dbReference type="InParanoid" id="A0A067P0E2"/>
<protein>
    <submittedName>
        <fullName evidence="1">Uncharacterized protein</fullName>
    </submittedName>
</protein>